<evidence type="ECO:0000313" key="1">
    <source>
        <dbReference type="EMBL" id="SEC23996.1"/>
    </source>
</evidence>
<evidence type="ECO:0000313" key="2">
    <source>
        <dbReference type="Proteomes" id="UP000182409"/>
    </source>
</evidence>
<accession>A0A1H4QWI8</accession>
<dbReference type="EMBL" id="FNSD01000001">
    <property type="protein sequence ID" value="SEC23996.1"/>
    <property type="molecule type" value="Genomic_DNA"/>
</dbReference>
<evidence type="ECO:0008006" key="3">
    <source>
        <dbReference type="Google" id="ProtNLM"/>
    </source>
</evidence>
<dbReference type="AlphaFoldDB" id="A0A1H4QWI8"/>
<dbReference type="Proteomes" id="UP000182409">
    <property type="component" value="Unassembled WGS sequence"/>
</dbReference>
<dbReference type="SUPFAM" id="SSF51126">
    <property type="entry name" value="Pectin lyase-like"/>
    <property type="match status" value="1"/>
</dbReference>
<dbReference type="RefSeq" id="WP_074654739.1">
    <property type="nucleotide sequence ID" value="NZ_FNSD01000001.1"/>
</dbReference>
<dbReference type="InterPro" id="IPR012334">
    <property type="entry name" value="Pectin_lyas_fold"/>
</dbReference>
<dbReference type="OrthoDB" id="104036at2"/>
<sequence>MPLLSGCGTNVYRGEATADYSFTEPLPAGPFTYISALGCAKQDVDLSTGLTITGGPAHDDGPCITAALAKATAEHPVVLVQDGASLVSSIHGPAAGHWSIVGRGAGFHGADTLFGTGFFQKAGTNDDVIFNGDGPHAGCPSGYSDPGFITPGLPPPRGNGVTLRDFAINGNRGNGGNGNSTTGDPRGTGTCWFMGIDLMDLDDVLISGVTFYNTSTYNLRLSDVGQATVQHSLFANMGLLPPGYYSQNGDGTHVNGPANDISIHDNYYITTDDAIALNAPEGWGGLITNINISNSFVQQGGSMLRAYTNSSSVPTGDALPVVSNITVDNLNGSAYICAFFGDGFLHNVTRRGTIKNFLWKNSTCAAEFGSGLTENVADITFSNYRWISDRSANPFLDIKGGHVDRLALQNITLERSWDVVPALVRVGTGQAATVDELSIDGLRFNGISDRLRQLVLLLPQSFITRIDVKDVTSDYVDVVDNAALAGTIAKSSRSATAGR</sequence>
<reference evidence="1 2" key="1">
    <citation type="submission" date="2016-10" db="EMBL/GenBank/DDBJ databases">
        <authorList>
            <person name="de Groot N.N."/>
        </authorList>
    </citation>
    <scope>NUCLEOTIDE SEQUENCE [LARGE SCALE GENOMIC DNA]</scope>
    <source>
        <strain evidence="1 2">AB35.6</strain>
    </source>
</reference>
<proteinExistence type="predicted"/>
<gene>
    <name evidence="1" type="ORF">SAMN05443244_2987</name>
</gene>
<protein>
    <recommendedName>
        <fullName evidence="3">Glycosyl hydrolases family 28</fullName>
    </recommendedName>
</protein>
<organism evidence="1 2">
    <name type="scientific">Terriglobus roseus</name>
    <dbReference type="NCBI Taxonomy" id="392734"/>
    <lineage>
        <taxon>Bacteria</taxon>
        <taxon>Pseudomonadati</taxon>
        <taxon>Acidobacteriota</taxon>
        <taxon>Terriglobia</taxon>
        <taxon>Terriglobales</taxon>
        <taxon>Acidobacteriaceae</taxon>
        <taxon>Terriglobus</taxon>
    </lineage>
</organism>
<name>A0A1H4QWI8_9BACT</name>
<dbReference type="InterPro" id="IPR011050">
    <property type="entry name" value="Pectin_lyase_fold/virulence"/>
</dbReference>
<dbReference type="Gene3D" id="2.160.20.10">
    <property type="entry name" value="Single-stranded right-handed beta-helix, Pectin lyase-like"/>
    <property type="match status" value="1"/>
</dbReference>